<dbReference type="GO" id="GO:0004198">
    <property type="term" value="F:calcium-dependent cysteine-type endopeptidase activity"/>
    <property type="evidence" value="ECO:0007669"/>
    <property type="project" value="InterPro"/>
</dbReference>
<dbReference type="InterPro" id="IPR038765">
    <property type="entry name" value="Papain-like_cys_pep_sf"/>
</dbReference>
<evidence type="ECO:0000259" key="6">
    <source>
        <dbReference type="PROSITE" id="PS50203"/>
    </source>
</evidence>
<dbReference type="PROSITE" id="PS50203">
    <property type="entry name" value="CALPAIN_CAT"/>
    <property type="match status" value="1"/>
</dbReference>
<feature type="domain" description="Calpain catalytic" evidence="6">
    <location>
        <begin position="116"/>
        <end position="366"/>
    </location>
</feature>
<evidence type="ECO:0000256" key="4">
    <source>
        <dbReference type="ARBA" id="ARBA00022807"/>
    </source>
</evidence>
<comment type="caution">
    <text evidence="7">The sequence shown here is derived from an EMBL/GenBank/DDBJ whole genome shotgun (WGS) entry which is preliminary data.</text>
</comment>
<organism evidence="7 8">
    <name type="scientific">Photorhabdus hindustanensis</name>
    <dbReference type="NCBI Taxonomy" id="2918802"/>
    <lineage>
        <taxon>Bacteria</taxon>
        <taxon>Pseudomonadati</taxon>
        <taxon>Pseudomonadota</taxon>
        <taxon>Gammaproteobacteria</taxon>
        <taxon>Enterobacterales</taxon>
        <taxon>Morganellaceae</taxon>
        <taxon>Photorhabdus</taxon>
    </lineage>
</organism>
<dbReference type="PANTHER" id="PTHR10183">
    <property type="entry name" value="CALPAIN"/>
    <property type="match status" value="1"/>
</dbReference>
<evidence type="ECO:0000256" key="3">
    <source>
        <dbReference type="ARBA" id="ARBA00022801"/>
    </source>
</evidence>
<dbReference type="PANTHER" id="PTHR10183:SF379">
    <property type="entry name" value="CALPAIN-5"/>
    <property type="match status" value="1"/>
</dbReference>
<evidence type="ECO:0000256" key="2">
    <source>
        <dbReference type="ARBA" id="ARBA00022670"/>
    </source>
</evidence>
<dbReference type="PRINTS" id="PR00704">
    <property type="entry name" value="CALPAIN"/>
</dbReference>
<sequence>MKMSVVNFSDQPVDVSNVHTWPKSPDRDLTACGRDAYAEKSVQEALIGDPDKAIKLSELNDILATCEPFDFNGVTLYAKDPVLALIKALSEKNGYLLDDSYPPEQWQSGGVDKHSRIEDFIEFPSMFIKGIEMIDMGQLYLGNCGFVSTIGAIASHPEGHNVLFSSIYPPVYNSTGVYSVRIINQSKIGYLLIDDDLPRVSFSAMEDKNEFWYYLIEKAFAKLHGSYENLGGGNEVYFGIESTANTSINQDNQDRIWDEKFIDIFKVKHHVTYQGTGSSTDLVSGHAYLILDAQQWNDIKLVRLHNPWNVVKYKGPYSPGSAEWKNIPEDVQNDIFQNSRFEGKSFWMPYDLYVKNLPKISDMYLSETIPDSLKSIANPSPIQE</sequence>
<dbReference type="Proteomes" id="UP000239550">
    <property type="component" value="Unassembled WGS sequence"/>
</dbReference>
<name>A0A2S8Q7W1_9GAMM</name>
<feature type="active site" evidence="5">
    <location>
        <position position="306"/>
    </location>
</feature>
<dbReference type="SMART" id="SM00230">
    <property type="entry name" value="CysPc"/>
    <property type="match status" value="1"/>
</dbReference>
<feature type="active site" evidence="5">
    <location>
        <position position="144"/>
    </location>
</feature>
<dbReference type="GO" id="GO:0006508">
    <property type="term" value="P:proteolysis"/>
    <property type="evidence" value="ECO:0007669"/>
    <property type="project" value="UniProtKB-KW"/>
</dbReference>
<keyword evidence="2 5" id="KW-0645">Protease</keyword>
<dbReference type="Gene3D" id="3.90.70.10">
    <property type="entry name" value="Cysteine proteinases"/>
    <property type="match status" value="1"/>
</dbReference>
<evidence type="ECO:0000256" key="5">
    <source>
        <dbReference type="PROSITE-ProRule" id="PRU00239"/>
    </source>
</evidence>
<evidence type="ECO:0000256" key="1">
    <source>
        <dbReference type="ARBA" id="ARBA00007623"/>
    </source>
</evidence>
<keyword evidence="4 5" id="KW-0788">Thiol protease</keyword>
<feature type="active site" evidence="5">
    <location>
        <position position="286"/>
    </location>
</feature>
<comment type="similarity">
    <text evidence="1">Belongs to the peptidase C2 family.</text>
</comment>
<gene>
    <name evidence="7" type="ORF">C6H66_03175</name>
</gene>
<dbReference type="Pfam" id="PF00648">
    <property type="entry name" value="Peptidase_C2"/>
    <property type="match status" value="1"/>
</dbReference>
<keyword evidence="8" id="KW-1185">Reference proteome</keyword>
<dbReference type="EMBL" id="PUWT01000007">
    <property type="protein sequence ID" value="PQQ28895.1"/>
    <property type="molecule type" value="Genomic_DNA"/>
</dbReference>
<dbReference type="AlphaFoldDB" id="A0A2S8Q7W1"/>
<dbReference type="InterPro" id="IPR022684">
    <property type="entry name" value="Calpain_cysteine_protease"/>
</dbReference>
<dbReference type="InterPro" id="IPR001300">
    <property type="entry name" value="Peptidase_C2_calpain_cat"/>
</dbReference>
<evidence type="ECO:0000313" key="7">
    <source>
        <dbReference type="EMBL" id="PQQ28895.1"/>
    </source>
</evidence>
<reference evidence="7 8" key="1">
    <citation type="submission" date="2018-02" db="EMBL/GenBank/DDBJ databases">
        <title>Five New Genomes of Indian Photorhabdus Isolates TSA.</title>
        <authorList>
            <person name="Dubay B."/>
            <person name="Somvanshi V.S."/>
        </authorList>
    </citation>
    <scope>NUCLEOTIDE SEQUENCE [LARGE SCALE GENOMIC DNA]</scope>
    <source>
        <strain evidence="7 8">H1</strain>
    </source>
</reference>
<dbReference type="SUPFAM" id="SSF54001">
    <property type="entry name" value="Cysteine proteinases"/>
    <property type="match status" value="1"/>
</dbReference>
<keyword evidence="3 5" id="KW-0378">Hydrolase</keyword>
<accession>A0A2S8Q7W1</accession>
<proteinExistence type="inferred from homology"/>
<protein>
    <recommendedName>
        <fullName evidence="6">Calpain catalytic domain-containing protein</fullName>
    </recommendedName>
</protein>
<evidence type="ECO:0000313" key="8">
    <source>
        <dbReference type="Proteomes" id="UP000239550"/>
    </source>
</evidence>